<protein>
    <recommendedName>
        <fullName evidence="4">ATP-dependent RNA helicase DHX8</fullName>
    </recommendedName>
</protein>
<evidence type="ECO:0008006" key="4">
    <source>
        <dbReference type="Google" id="ProtNLM"/>
    </source>
</evidence>
<dbReference type="Pfam" id="PF14124">
    <property type="entry name" value="DUF4291"/>
    <property type="match status" value="1"/>
</dbReference>
<proteinExistence type="predicted"/>
<dbReference type="EMBL" id="JAULSO010000002">
    <property type="protein sequence ID" value="KAK3688298.1"/>
    <property type="molecule type" value="Genomic_DNA"/>
</dbReference>
<gene>
    <name evidence="2" type="ORF">B0T22DRAFT_459120</name>
</gene>
<evidence type="ECO:0000256" key="1">
    <source>
        <dbReference type="SAM" id="MobiDB-lite"/>
    </source>
</evidence>
<dbReference type="Proteomes" id="UP001270362">
    <property type="component" value="Unassembled WGS sequence"/>
</dbReference>
<evidence type="ECO:0000313" key="3">
    <source>
        <dbReference type="Proteomes" id="UP001270362"/>
    </source>
</evidence>
<feature type="compositionally biased region" description="Basic and acidic residues" evidence="1">
    <location>
        <begin position="109"/>
        <end position="121"/>
    </location>
</feature>
<feature type="region of interest" description="Disordered" evidence="1">
    <location>
        <begin position="99"/>
        <end position="121"/>
    </location>
</feature>
<name>A0AAE0X9E1_9PEZI</name>
<dbReference type="PANTHER" id="PTHR38567">
    <property type="entry name" value="DUF4291 DOMAIN-CONTAINING PROTEIN"/>
    <property type="match status" value="1"/>
</dbReference>
<sequence length="209" mass="24162">MATPYRQIRALYDDDTITVYQAYSNAIATAAVEKQKLNASPAFRTGSRMTWIKPSWAWMLYRAGYSYKDPRQERILALRMKHSDFIGLLEQGVLTTHCHHQPPQQQSLENKKREKSPEVKVQWDPERTVRLDKLDHRSIQIGIPGALTEHWVENLIVSIEDVTKKAQDLKKMVDERPEVTDEELAQLGLVPVERPFEIPENLQRALGMT</sequence>
<accession>A0AAE0X9E1</accession>
<dbReference type="InterPro" id="IPR025633">
    <property type="entry name" value="DUF4291"/>
</dbReference>
<dbReference type="PANTHER" id="PTHR38567:SF1">
    <property type="entry name" value="DUF4291 DOMAIN-CONTAINING PROTEIN"/>
    <property type="match status" value="1"/>
</dbReference>
<reference evidence="2" key="2">
    <citation type="submission" date="2023-06" db="EMBL/GenBank/DDBJ databases">
        <authorList>
            <consortium name="Lawrence Berkeley National Laboratory"/>
            <person name="Haridas S."/>
            <person name="Hensen N."/>
            <person name="Bonometti L."/>
            <person name="Westerberg I."/>
            <person name="Brannstrom I.O."/>
            <person name="Guillou S."/>
            <person name="Cros-Aarteil S."/>
            <person name="Calhoun S."/>
            <person name="Kuo A."/>
            <person name="Mondo S."/>
            <person name="Pangilinan J."/>
            <person name="Riley R."/>
            <person name="Labutti K."/>
            <person name="Andreopoulos B."/>
            <person name="Lipzen A."/>
            <person name="Chen C."/>
            <person name="Yanf M."/>
            <person name="Daum C."/>
            <person name="Ng V."/>
            <person name="Clum A."/>
            <person name="Steindorff A."/>
            <person name="Ohm R."/>
            <person name="Martin F."/>
            <person name="Silar P."/>
            <person name="Natvig D."/>
            <person name="Lalanne C."/>
            <person name="Gautier V."/>
            <person name="Ament-Velasquez S.L."/>
            <person name="Kruys A."/>
            <person name="Hutchinson M.I."/>
            <person name="Powell A.J."/>
            <person name="Barry K."/>
            <person name="Miller A.N."/>
            <person name="Grigoriev I.V."/>
            <person name="Debuchy R."/>
            <person name="Gladieux P."/>
            <person name="Thoren M.H."/>
            <person name="Johannesson H."/>
        </authorList>
    </citation>
    <scope>NUCLEOTIDE SEQUENCE</scope>
    <source>
        <strain evidence="2">CBS 314.62</strain>
    </source>
</reference>
<organism evidence="2 3">
    <name type="scientific">Podospora appendiculata</name>
    <dbReference type="NCBI Taxonomy" id="314037"/>
    <lineage>
        <taxon>Eukaryota</taxon>
        <taxon>Fungi</taxon>
        <taxon>Dikarya</taxon>
        <taxon>Ascomycota</taxon>
        <taxon>Pezizomycotina</taxon>
        <taxon>Sordariomycetes</taxon>
        <taxon>Sordariomycetidae</taxon>
        <taxon>Sordariales</taxon>
        <taxon>Podosporaceae</taxon>
        <taxon>Podospora</taxon>
    </lineage>
</organism>
<reference evidence="2" key="1">
    <citation type="journal article" date="2023" name="Mol. Phylogenet. Evol.">
        <title>Genome-scale phylogeny and comparative genomics of the fungal order Sordariales.</title>
        <authorList>
            <person name="Hensen N."/>
            <person name="Bonometti L."/>
            <person name="Westerberg I."/>
            <person name="Brannstrom I.O."/>
            <person name="Guillou S."/>
            <person name="Cros-Aarteil S."/>
            <person name="Calhoun S."/>
            <person name="Haridas S."/>
            <person name="Kuo A."/>
            <person name="Mondo S."/>
            <person name="Pangilinan J."/>
            <person name="Riley R."/>
            <person name="LaButti K."/>
            <person name="Andreopoulos B."/>
            <person name="Lipzen A."/>
            <person name="Chen C."/>
            <person name="Yan M."/>
            <person name="Daum C."/>
            <person name="Ng V."/>
            <person name="Clum A."/>
            <person name="Steindorff A."/>
            <person name="Ohm R.A."/>
            <person name="Martin F."/>
            <person name="Silar P."/>
            <person name="Natvig D.O."/>
            <person name="Lalanne C."/>
            <person name="Gautier V."/>
            <person name="Ament-Velasquez S.L."/>
            <person name="Kruys A."/>
            <person name="Hutchinson M.I."/>
            <person name="Powell A.J."/>
            <person name="Barry K."/>
            <person name="Miller A.N."/>
            <person name="Grigoriev I.V."/>
            <person name="Debuchy R."/>
            <person name="Gladieux P."/>
            <person name="Hiltunen Thoren M."/>
            <person name="Johannesson H."/>
        </authorList>
    </citation>
    <scope>NUCLEOTIDE SEQUENCE</scope>
    <source>
        <strain evidence="2">CBS 314.62</strain>
    </source>
</reference>
<comment type="caution">
    <text evidence="2">The sequence shown here is derived from an EMBL/GenBank/DDBJ whole genome shotgun (WGS) entry which is preliminary data.</text>
</comment>
<dbReference type="AlphaFoldDB" id="A0AAE0X9E1"/>
<keyword evidence="3" id="KW-1185">Reference proteome</keyword>
<evidence type="ECO:0000313" key="2">
    <source>
        <dbReference type="EMBL" id="KAK3688298.1"/>
    </source>
</evidence>